<comment type="caution">
    <text evidence="1">The sequence shown here is derived from an EMBL/GenBank/DDBJ whole genome shotgun (WGS) entry which is preliminary data.</text>
</comment>
<gene>
    <name evidence="1" type="ORF">O6H91_04G051100</name>
</gene>
<proteinExistence type="predicted"/>
<evidence type="ECO:0000313" key="2">
    <source>
        <dbReference type="Proteomes" id="UP001162992"/>
    </source>
</evidence>
<dbReference type="EMBL" id="CM055095">
    <property type="protein sequence ID" value="KAJ7558683.1"/>
    <property type="molecule type" value="Genomic_DNA"/>
</dbReference>
<sequence>MVDVIVSIPTRTLQSPHLSSVPTLRSSAPSPAFTATFLMASAALSSSSFSTSSPLCKQSHALVVCSFSSTEVQRLHLLVAAMSQDCRMAGRHQPNAKSMSNWSQAWKQNSRTMICLISPSASLEPGGDGGTGGSGHGSDGYGGGNGGGRDGNADGSDDGGATAGGVIGAFLEGWRARVRTDPQFPYKVLMEEVVGVGACVLGDMASRPNFGLNELDFVFCTLVVGSILNFSLMYLLAPTSAAGNASLLPGVFASSPPGHMFEPGLYSIIDRAGTFVYKGAVFAAVGFVAGLVGTAISTLLLQARKKMDPNFVPQNKPPPTVLNAATWALHMGLSSNLRYQALNGLEFTLANVLNPAAFKASVVATRTVNNLIGGTSFVLLARLTGSQKAGADSFPKDNEGEGKSLDQAAENN</sequence>
<protein>
    <submittedName>
        <fullName evidence="1">Uncharacterized protein</fullName>
    </submittedName>
</protein>
<evidence type="ECO:0000313" key="1">
    <source>
        <dbReference type="EMBL" id="KAJ7558683.1"/>
    </source>
</evidence>
<keyword evidence="2" id="KW-1185">Reference proteome</keyword>
<dbReference type="Proteomes" id="UP001162992">
    <property type="component" value="Chromosome 4"/>
</dbReference>
<name>A0ACC2DWY1_DIPCM</name>
<reference evidence="2" key="1">
    <citation type="journal article" date="2024" name="Proc. Natl. Acad. Sci. U.S.A.">
        <title>Extraordinary preservation of gene collinearity over three hundred million years revealed in homosporous lycophytes.</title>
        <authorList>
            <person name="Li C."/>
            <person name="Wickell D."/>
            <person name="Kuo L.Y."/>
            <person name="Chen X."/>
            <person name="Nie B."/>
            <person name="Liao X."/>
            <person name="Peng D."/>
            <person name="Ji J."/>
            <person name="Jenkins J."/>
            <person name="Williams M."/>
            <person name="Shu S."/>
            <person name="Plott C."/>
            <person name="Barry K."/>
            <person name="Rajasekar S."/>
            <person name="Grimwood J."/>
            <person name="Han X."/>
            <person name="Sun S."/>
            <person name="Hou Z."/>
            <person name="He W."/>
            <person name="Dai G."/>
            <person name="Sun C."/>
            <person name="Schmutz J."/>
            <person name="Leebens-Mack J.H."/>
            <person name="Li F.W."/>
            <person name="Wang L."/>
        </authorList>
    </citation>
    <scope>NUCLEOTIDE SEQUENCE [LARGE SCALE GENOMIC DNA]</scope>
    <source>
        <strain evidence="2">cv. PW_Plant_1</strain>
    </source>
</reference>
<organism evidence="1 2">
    <name type="scientific">Diphasiastrum complanatum</name>
    <name type="common">Issler's clubmoss</name>
    <name type="synonym">Lycopodium complanatum</name>
    <dbReference type="NCBI Taxonomy" id="34168"/>
    <lineage>
        <taxon>Eukaryota</taxon>
        <taxon>Viridiplantae</taxon>
        <taxon>Streptophyta</taxon>
        <taxon>Embryophyta</taxon>
        <taxon>Tracheophyta</taxon>
        <taxon>Lycopodiopsida</taxon>
        <taxon>Lycopodiales</taxon>
        <taxon>Lycopodiaceae</taxon>
        <taxon>Lycopodioideae</taxon>
        <taxon>Diphasiastrum</taxon>
    </lineage>
</organism>
<accession>A0ACC2DWY1</accession>